<reference evidence="2 3" key="1">
    <citation type="submission" date="2013-09" db="EMBL/GenBank/DDBJ databases">
        <title>Corchorus capsularis genome sequencing.</title>
        <authorList>
            <person name="Alam M."/>
            <person name="Haque M.S."/>
            <person name="Islam M.S."/>
            <person name="Emdad E.M."/>
            <person name="Islam M.M."/>
            <person name="Ahmed B."/>
            <person name="Halim A."/>
            <person name="Hossen Q.M.M."/>
            <person name="Hossain M.Z."/>
            <person name="Ahmed R."/>
            <person name="Khan M.M."/>
            <person name="Islam R."/>
            <person name="Rashid M.M."/>
            <person name="Khan S.A."/>
            <person name="Rahman M.S."/>
            <person name="Alam M."/>
        </authorList>
    </citation>
    <scope>NUCLEOTIDE SEQUENCE [LARGE SCALE GENOMIC DNA]</scope>
    <source>
        <strain evidence="3">cv. CVL-1</strain>
        <tissue evidence="2">Whole seedling</tissue>
    </source>
</reference>
<comment type="caution">
    <text evidence="2">The sequence shown here is derived from an EMBL/GenBank/DDBJ whole genome shotgun (WGS) entry which is preliminary data.</text>
</comment>
<gene>
    <name evidence="2" type="ORF">CCACVL1_24785</name>
</gene>
<evidence type="ECO:0000256" key="1">
    <source>
        <dbReference type="SAM" id="MobiDB-lite"/>
    </source>
</evidence>
<dbReference type="Gramene" id="OMO59504">
    <property type="protein sequence ID" value="OMO59504"/>
    <property type="gene ID" value="CCACVL1_24785"/>
</dbReference>
<name>A0A1R3GN18_COCAP</name>
<accession>A0A1R3GN18</accession>
<dbReference type="Proteomes" id="UP000188268">
    <property type="component" value="Unassembled WGS sequence"/>
</dbReference>
<sequence>MGNKKKKNLHLPAISLQTTSDQKLGNPPRRN</sequence>
<feature type="region of interest" description="Disordered" evidence="1">
    <location>
        <begin position="1"/>
        <end position="31"/>
    </location>
</feature>
<dbReference type="AlphaFoldDB" id="A0A1R3GN18"/>
<proteinExistence type="predicted"/>
<dbReference type="EMBL" id="AWWV01013914">
    <property type="protein sequence ID" value="OMO59504.1"/>
    <property type="molecule type" value="Genomic_DNA"/>
</dbReference>
<evidence type="ECO:0000313" key="3">
    <source>
        <dbReference type="Proteomes" id="UP000188268"/>
    </source>
</evidence>
<evidence type="ECO:0000313" key="2">
    <source>
        <dbReference type="EMBL" id="OMO59504.1"/>
    </source>
</evidence>
<protein>
    <submittedName>
        <fullName evidence="2">Uncharacterized protein</fullName>
    </submittedName>
</protein>
<organism evidence="2 3">
    <name type="scientific">Corchorus capsularis</name>
    <name type="common">Jute</name>
    <dbReference type="NCBI Taxonomy" id="210143"/>
    <lineage>
        <taxon>Eukaryota</taxon>
        <taxon>Viridiplantae</taxon>
        <taxon>Streptophyta</taxon>
        <taxon>Embryophyta</taxon>
        <taxon>Tracheophyta</taxon>
        <taxon>Spermatophyta</taxon>
        <taxon>Magnoliopsida</taxon>
        <taxon>eudicotyledons</taxon>
        <taxon>Gunneridae</taxon>
        <taxon>Pentapetalae</taxon>
        <taxon>rosids</taxon>
        <taxon>malvids</taxon>
        <taxon>Malvales</taxon>
        <taxon>Malvaceae</taxon>
        <taxon>Grewioideae</taxon>
        <taxon>Apeibeae</taxon>
        <taxon>Corchorus</taxon>
    </lineage>
</organism>
<keyword evidence="3" id="KW-1185">Reference proteome</keyword>